<evidence type="ECO:0000256" key="2">
    <source>
        <dbReference type="ARBA" id="ARBA00022676"/>
    </source>
</evidence>
<dbReference type="EMBL" id="JAAARO010000008">
    <property type="protein sequence ID" value="KAF5743857.1"/>
    <property type="molecule type" value="Genomic_DNA"/>
</dbReference>
<comment type="subcellular location">
    <subcellularLocation>
        <location evidence="1 8">Endoplasmic reticulum membrane</location>
        <topology evidence="1 8">Multi-pass membrane protein</topology>
    </subcellularLocation>
</comment>
<dbReference type="InParanoid" id="A0A7J7DBY8"/>
<accession>A0A7J7DBY8</accession>
<evidence type="ECO:0000256" key="3">
    <source>
        <dbReference type="ARBA" id="ARBA00022679"/>
    </source>
</evidence>
<keyword evidence="6 8" id="KW-1133">Transmembrane helix</keyword>
<keyword evidence="3 10" id="KW-0808">Transferase</keyword>
<evidence type="ECO:0000256" key="7">
    <source>
        <dbReference type="ARBA" id="ARBA00023136"/>
    </source>
</evidence>
<dbReference type="PANTHER" id="PTHR22760:SF4">
    <property type="entry name" value="GPI MANNOSYLTRANSFERASE 3"/>
    <property type="match status" value="1"/>
</dbReference>
<keyword evidence="11" id="KW-1185">Reference proteome</keyword>
<feature type="region of interest" description="Disordered" evidence="9">
    <location>
        <begin position="1"/>
        <end position="31"/>
    </location>
</feature>
<evidence type="ECO:0000256" key="5">
    <source>
        <dbReference type="ARBA" id="ARBA00022824"/>
    </source>
</evidence>
<dbReference type="InterPro" id="IPR005599">
    <property type="entry name" value="GPI_mannosylTrfase"/>
</dbReference>
<comment type="caution">
    <text evidence="10">The sequence shown here is derived from an EMBL/GenBank/DDBJ whole genome shotgun (WGS) entry which is preliminary data.</text>
</comment>
<evidence type="ECO:0000256" key="4">
    <source>
        <dbReference type="ARBA" id="ARBA00022692"/>
    </source>
</evidence>
<protein>
    <recommendedName>
        <fullName evidence="8">Mannosyltransferase</fullName>
        <ecNumber evidence="8">2.4.1.-</ecNumber>
    </recommendedName>
</protein>
<comment type="similarity">
    <text evidence="8">Belongs to the glycosyltransferase 22 family.</text>
</comment>
<feature type="transmembrane region" description="Helical" evidence="8">
    <location>
        <begin position="101"/>
        <end position="124"/>
    </location>
</feature>
<keyword evidence="7 8" id="KW-0472">Membrane</keyword>
<feature type="compositionally biased region" description="Basic and acidic residues" evidence="9">
    <location>
        <begin position="13"/>
        <end position="31"/>
    </location>
</feature>
<dbReference type="Pfam" id="PF03901">
    <property type="entry name" value="Glyco_transf_22"/>
    <property type="match status" value="2"/>
</dbReference>
<evidence type="ECO:0000256" key="8">
    <source>
        <dbReference type="RuleBase" id="RU363075"/>
    </source>
</evidence>
<evidence type="ECO:0000256" key="1">
    <source>
        <dbReference type="ARBA" id="ARBA00004477"/>
    </source>
</evidence>
<dbReference type="GO" id="GO:0006506">
    <property type="term" value="P:GPI anchor biosynthetic process"/>
    <property type="evidence" value="ECO:0007669"/>
    <property type="project" value="TreeGrafter"/>
</dbReference>
<dbReference type="EC" id="2.4.1.-" evidence="8"/>
<dbReference type="GO" id="GO:0000026">
    <property type="term" value="F:alpha-1,2-mannosyltransferase activity"/>
    <property type="evidence" value="ECO:0007669"/>
    <property type="project" value="TreeGrafter"/>
</dbReference>
<evidence type="ECO:0000256" key="6">
    <source>
        <dbReference type="ARBA" id="ARBA00022989"/>
    </source>
</evidence>
<dbReference type="AlphaFoldDB" id="A0A7J7DBY8"/>
<dbReference type="GO" id="GO:0005789">
    <property type="term" value="C:endoplasmic reticulum membrane"/>
    <property type="evidence" value="ECO:0007669"/>
    <property type="project" value="UniProtKB-SubCell"/>
</dbReference>
<sequence>MRQRPKASQPARAKPDVSHEEEEEKRTKSMESRLFSSPKNVFALCLVFRIVNSLLVETYFNPDEHWQALEVAHRLVFGYGQLTWEWNKGIRSYLHPMIFALLYKVLALLGLDTPWLLNVIIYMLRPIFSSVCDFYLYKLSYVIFGSHVAKWALFWQLGNWFMFFCLNCTLSNSLETVLTVVALYYWPCFTGSSHKGSSNSRKWALALAALACAIRPTSAIIWIYVGLLELFVAHDRLRFVILEVVPVGAPDGKRRRFLNIPAKWPSKLQFAILFLLATNIPMALYMSLVHQRGTEDAINYLSNEARYGKVKSAIFLMPCHATPYYSTLHCNLPMRFLDCTPSEERGIQDESDQFMNNPIDFASEYARNWSLPSHVVLFDSEERLL</sequence>
<evidence type="ECO:0000313" key="11">
    <source>
        <dbReference type="Proteomes" id="UP000593562"/>
    </source>
</evidence>
<feature type="transmembrane region" description="Helical" evidence="8">
    <location>
        <begin position="205"/>
        <end position="225"/>
    </location>
</feature>
<feature type="transmembrane region" description="Helical" evidence="8">
    <location>
        <begin position="160"/>
        <end position="185"/>
    </location>
</feature>
<reference evidence="10 11" key="1">
    <citation type="journal article" date="2020" name="Nat. Commun.">
        <title>Genome of Tripterygium wilfordii and identification of cytochrome P450 involved in triptolide biosynthesis.</title>
        <authorList>
            <person name="Tu L."/>
            <person name="Su P."/>
            <person name="Zhang Z."/>
            <person name="Gao L."/>
            <person name="Wang J."/>
            <person name="Hu T."/>
            <person name="Zhou J."/>
            <person name="Zhang Y."/>
            <person name="Zhao Y."/>
            <person name="Liu Y."/>
            <person name="Song Y."/>
            <person name="Tong Y."/>
            <person name="Lu Y."/>
            <person name="Yang J."/>
            <person name="Xu C."/>
            <person name="Jia M."/>
            <person name="Peters R.J."/>
            <person name="Huang L."/>
            <person name="Gao W."/>
        </authorList>
    </citation>
    <scope>NUCLEOTIDE SEQUENCE [LARGE SCALE GENOMIC DNA]</scope>
    <source>
        <strain evidence="11">cv. XIE 37</strain>
        <tissue evidence="10">Leaf</tissue>
    </source>
</reference>
<dbReference type="PANTHER" id="PTHR22760">
    <property type="entry name" value="GLYCOSYLTRANSFERASE"/>
    <property type="match status" value="1"/>
</dbReference>
<evidence type="ECO:0000313" key="10">
    <source>
        <dbReference type="EMBL" id="KAF5743857.1"/>
    </source>
</evidence>
<keyword evidence="2 8" id="KW-0328">Glycosyltransferase</keyword>
<keyword evidence="5 8" id="KW-0256">Endoplasmic reticulum</keyword>
<dbReference type="Proteomes" id="UP000593562">
    <property type="component" value="Unassembled WGS sequence"/>
</dbReference>
<name>A0A7J7DBY8_TRIWF</name>
<evidence type="ECO:0000256" key="9">
    <source>
        <dbReference type="SAM" id="MobiDB-lite"/>
    </source>
</evidence>
<feature type="transmembrane region" description="Helical" evidence="8">
    <location>
        <begin position="268"/>
        <end position="288"/>
    </location>
</feature>
<feature type="transmembrane region" description="Helical" evidence="8">
    <location>
        <begin position="136"/>
        <end position="154"/>
    </location>
</feature>
<keyword evidence="4 8" id="KW-0812">Transmembrane</keyword>
<gene>
    <name evidence="10" type="ORF">HS088_TW08G00445</name>
</gene>
<proteinExistence type="inferred from homology"/>
<organism evidence="10 11">
    <name type="scientific">Tripterygium wilfordii</name>
    <name type="common">Thunder God vine</name>
    <dbReference type="NCBI Taxonomy" id="458696"/>
    <lineage>
        <taxon>Eukaryota</taxon>
        <taxon>Viridiplantae</taxon>
        <taxon>Streptophyta</taxon>
        <taxon>Embryophyta</taxon>
        <taxon>Tracheophyta</taxon>
        <taxon>Spermatophyta</taxon>
        <taxon>Magnoliopsida</taxon>
        <taxon>eudicotyledons</taxon>
        <taxon>Gunneridae</taxon>
        <taxon>Pentapetalae</taxon>
        <taxon>rosids</taxon>
        <taxon>fabids</taxon>
        <taxon>Celastrales</taxon>
        <taxon>Celastraceae</taxon>
        <taxon>Tripterygium</taxon>
    </lineage>
</organism>